<feature type="compositionally biased region" description="Polar residues" evidence="2">
    <location>
        <begin position="385"/>
        <end position="398"/>
    </location>
</feature>
<feature type="compositionally biased region" description="Basic and acidic residues" evidence="2">
    <location>
        <begin position="225"/>
        <end position="237"/>
    </location>
</feature>
<reference evidence="4" key="1">
    <citation type="submission" date="2020-07" db="EMBL/GenBank/DDBJ databases">
        <authorList>
            <person name="Nieuwenhuis M."/>
            <person name="Van De Peppel L.J.J."/>
        </authorList>
    </citation>
    <scope>NUCLEOTIDE SEQUENCE</scope>
    <source>
        <strain evidence="4">AP01</strain>
        <tissue evidence="4">Mycelium</tissue>
    </source>
</reference>
<evidence type="ECO:0000313" key="5">
    <source>
        <dbReference type="Proteomes" id="UP000775547"/>
    </source>
</evidence>
<dbReference type="SMART" id="SM00233">
    <property type="entry name" value="PH"/>
    <property type="match status" value="1"/>
</dbReference>
<evidence type="ECO:0000259" key="3">
    <source>
        <dbReference type="SMART" id="SM00233"/>
    </source>
</evidence>
<feature type="compositionally biased region" description="Low complexity" evidence="2">
    <location>
        <begin position="258"/>
        <end position="293"/>
    </location>
</feature>
<keyword evidence="5" id="KW-1185">Reference proteome</keyword>
<feature type="region of interest" description="Disordered" evidence="2">
    <location>
        <begin position="308"/>
        <end position="412"/>
    </location>
</feature>
<comment type="caution">
    <text evidence="4">The sequence shown here is derived from an EMBL/GenBank/DDBJ whole genome shotgun (WGS) entry which is preliminary data.</text>
</comment>
<feature type="compositionally biased region" description="Basic and acidic residues" evidence="2">
    <location>
        <begin position="343"/>
        <end position="357"/>
    </location>
</feature>
<feature type="coiled-coil region" evidence="1">
    <location>
        <begin position="777"/>
        <end position="804"/>
    </location>
</feature>
<reference evidence="4" key="2">
    <citation type="submission" date="2021-10" db="EMBL/GenBank/DDBJ databases">
        <title>Phylogenomics reveals ancestral predisposition of the termite-cultivated fungus Termitomyces towards a domesticated lifestyle.</title>
        <authorList>
            <person name="Auxier B."/>
            <person name="Grum-Grzhimaylo A."/>
            <person name="Cardenas M.E."/>
            <person name="Lodge J.D."/>
            <person name="Laessoe T."/>
            <person name="Pedersen O."/>
            <person name="Smith M.E."/>
            <person name="Kuyper T.W."/>
            <person name="Franco-Molano E.A."/>
            <person name="Baroni T.J."/>
            <person name="Aanen D.K."/>
        </authorList>
    </citation>
    <scope>NUCLEOTIDE SEQUENCE</scope>
    <source>
        <strain evidence="4">AP01</strain>
        <tissue evidence="4">Mycelium</tissue>
    </source>
</reference>
<feature type="region of interest" description="Disordered" evidence="2">
    <location>
        <begin position="822"/>
        <end position="866"/>
    </location>
</feature>
<dbReference type="EMBL" id="JABCKV010000013">
    <property type="protein sequence ID" value="KAG5647048.1"/>
    <property type="molecule type" value="Genomic_DNA"/>
</dbReference>
<gene>
    <name evidence="4" type="ORF">DXG03_001418</name>
</gene>
<dbReference type="AlphaFoldDB" id="A0A9P7GBJ8"/>
<evidence type="ECO:0000256" key="1">
    <source>
        <dbReference type="SAM" id="Coils"/>
    </source>
</evidence>
<dbReference type="Proteomes" id="UP000775547">
    <property type="component" value="Unassembled WGS sequence"/>
</dbReference>
<protein>
    <recommendedName>
        <fullName evidence="3">PH domain-containing protein</fullName>
    </recommendedName>
</protein>
<feature type="compositionally biased region" description="Polar residues" evidence="2">
    <location>
        <begin position="311"/>
        <end position="342"/>
    </location>
</feature>
<keyword evidence="1" id="KW-0175">Coiled coil</keyword>
<proteinExistence type="predicted"/>
<evidence type="ECO:0000313" key="4">
    <source>
        <dbReference type="EMBL" id="KAG5647048.1"/>
    </source>
</evidence>
<sequence length="866" mass="95062">MPATLAPLQVPRKSSFFDFKQKRERSPIRQSFRNLLTVFKKVNGRKEKQEEGRPLSSFRRQLEPVEVDFPRAPPVLRSRSRKLESSLLYLSRTPKLPSKSPILPVWTPCTATLESDKIVISGLTAHGNPSVHTILLSNCTDVRSLAMQQLNAEESALLPKRHEMDEFKVFEILFEGRPREKFAANSVQERAGWVSAVWDTILPSQYQDPPVPDNVEDVSPAAADSRAKETNSSHSDRVLPPIPMNTKPQVPHLAQMLSAYSQASSSSPRIYPASSRPVSPASSAGNSRPSSPSIVNLSQLSAVRKRLAQIEPTSSHSSHDALTSPTSSAGASYSTRLTTPTLRSEKGSIRNLTEDMMRSQSEQSRADSILDSYGDSPTVKAPHSSPVSFQSIQKSTKAGSDRKRSSTKASPLSLSRLDTVVELFHDLSAKNYDQTADLGVQVMSLHNDVQRLPREIASAIDMGAHSNNVTKLVAKLEEQVRANGETLGAIHDKMEVDRKRRRKHASDDNVKLTQGLQSIQEHISKELAVIGTKLDSAELRDAAAANVVDLNNLAASRAAADVTPPVVDLSGLHAKMDDILAISNNAAASAKKNNGASQSGIDASKLEEMLTLAVALFQKDANQQAIQAHQQVESVRYLNELNAWLEAFVNNGTSQIQILSNGVNQLCRDLGSGEEGGSAVLADLRKLALSTAARDQSSVALQASIDGLSAMLNEQSVSTNVATITSLIGRQRRDHEGLMRMLTSEITEEIKGERLRFVEAMKEATAINVQIHVEQFKKELKREVVEMTEEVGRLHQDRQAMQNQIADLFTFHTKQKAAEQLVSNPSKDVLTQPEGQFQPARSQPTPHAMQAHPRSMGRRPLPQPRR</sequence>
<dbReference type="InterPro" id="IPR001849">
    <property type="entry name" value="PH_domain"/>
</dbReference>
<feature type="domain" description="PH" evidence="3">
    <location>
        <begin position="81"/>
        <end position="204"/>
    </location>
</feature>
<name>A0A9P7GBJ8_9AGAR</name>
<dbReference type="OrthoDB" id="2261329at2759"/>
<feature type="compositionally biased region" description="Polar residues" evidence="2">
    <location>
        <begin position="833"/>
        <end position="845"/>
    </location>
</feature>
<evidence type="ECO:0000256" key="2">
    <source>
        <dbReference type="SAM" id="MobiDB-lite"/>
    </source>
</evidence>
<feature type="region of interest" description="Disordered" evidence="2">
    <location>
        <begin position="205"/>
        <end position="294"/>
    </location>
</feature>
<accession>A0A9P7GBJ8</accession>
<organism evidence="4 5">
    <name type="scientific">Asterophora parasitica</name>
    <dbReference type="NCBI Taxonomy" id="117018"/>
    <lineage>
        <taxon>Eukaryota</taxon>
        <taxon>Fungi</taxon>
        <taxon>Dikarya</taxon>
        <taxon>Basidiomycota</taxon>
        <taxon>Agaricomycotina</taxon>
        <taxon>Agaricomycetes</taxon>
        <taxon>Agaricomycetidae</taxon>
        <taxon>Agaricales</taxon>
        <taxon>Tricholomatineae</taxon>
        <taxon>Lyophyllaceae</taxon>
        <taxon>Asterophora</taxon>
    </lineage>
</organism>